<proteinExistence type="inferred from homology"/>
<dbReference type="Proteomes" id="UP000011295">
    <property type="component" value="Segment"/>
</dbReference>
<feature type="binding site" evidence="1">
    <location>
        <position position="33"/>
    </location>
    <ligand>
        <name>Zn(2+)</name>
        <dbReference type="ChEBI" id="CHEBI:29105"/>
    </ligand>
</feature>
<dbReference type="GeneID" id="14697546"/>
<dbReference type="Pfam" id="PF13155">
    <property type="entry name" value="Toprim_2"/>
    <property type="match status" value="1"/>
</dbReference>
<keyword evidence="4" id="KW-1185">Reference proteome</keyword>
<dbReference type="RefSeq" id="YP_007517823.1">
    <property type="nucleotide sequence ID" value="NC_020483.1"/>
</dbReference>
<comment type="domain">
    <text evidence="1">The N-terminus zinc finger domain is essential for delivering the primed DNA template to the DNA polymerase. The central core domain contains the primase activity. The C-terminus region is responsible for the helicase activity and binds 1 Mg(2+)-dTTP.</text>
</comment>
<dbReference type="CDD" id="cd01029">
    <property type="entry name" value="TOPRIM_primases"/>
    <property type="match status" value="1"/>
</dbReference>
<evidence type="ECO:0000313" key="3">
    <source>
        <dbReference type="EMBL" id="AGE60593.1"/>
    </source>
</evidence>
<dbReference type="Pfam" id="PF03796">
    <property type="entry name" value="DnaB_C"/>
    <property type="match status" value="1"/>
</dbReference>
<keyword evidence="1" id="KW-0378">Hydrolase</keyword>
<dbReference type="InterPro" id="IPR027032">
    <property type="entry name" value="Twinkle-like"/>
</dbReference>
<dbReference type="EC" id="2.7.7.-" evidence="1"/>
<dbReference type="SUPFAM" id="SSF57783">
    <property type="entry name" value="Zinc beta-ribbon"/>
    <property type="match status" value="1"/>
</dbReference>
<dbReference type="GO" id="GO:0043139">
    <property type="term" value="F:5'-3' DNA helicase activity"/>
    <property type="evidence" value="ECO:0007669"/>
    <property type="project" value="InterPro"/>
</dbReference>
<keyword evidence="1" id="KW-0235">DNA replication</keyword>
<keyword evidence="1" id="KW-0808">Transferase</keyword>
<dbReference type="SMART" id="SM00382">
    <property type="entry name" value="AAA"/>
    <property type="match status" value="1"/>
</dbReference>
<keyword evidence="1" id="KW-1194">Viral DNA replication</keyword>
<evidence type="ECO:0000259" key="2">
    <source>
        <dbReference type="PROSITE" id="PS51199"/>
    </source>
</evidence>
<keyword evidence="1" id="KW-0863">Zinc-finger</keyword>
<feature type="binding site" evidence="1">
    <location>
        <position position="36"/>
    </location>
    <ligand>
        <name>Zn(2+)</name>
        <dbReference type="ChEBI" id="CHEBI:29105"/>
    </ligand>
</feature>
<dbReference type="InterPro" id="IPR048774">
    <property type="entry name" value="Helic-prim_T7_N"/>
</dbReference>
<comment type="subunit">
    <text evidence="1">Homohexamer. Assembles as a hexamer onto linear or circular ssDNA in the presence of ATP or dTTP. Interacts (via C-terminus) with the viral DNA polymerase that is bound to DNA; this interaction is essential to initiate leading-strand DNA synthesis. The priming complex consists of 2 DNA polymerases and 1 helicase-primase hexamer that assemble on the DNA template. Interacts with the single-stranded DNA-binding protein. Part of the replicase complex that includes the DNA polymerase, the primase/helicase and the single-stranded DNA binding protein.</text>
</comment>
<dbReference type="InterPro" id="IPR034154">
    <property type="entry name" value="TOPRIM_DnaG/twinkle"/>
</dbReference>
<feature type="site" description="dTTP/dATP binding" evidence="1">
    <location>
        <position position="445"/>
    </location>
</feature>
<feature type="zinc finger region" description="C4-like; zinc ribbon fold" evidence="1">
    <location>
        <begin position="14"/>
        <end position="36"/>
    </location>
</feature>
<dbReference type="SMART" id="SM00778">
    <property type="entry name" value="Prim_Zn_Ribbon"/>
    <property type="match status" value="1"/>
</dbReference>
<comment type="caution">
    <text evidence="1">Lacks conserved residue(s) required for the propagation of feature annotation.</text>
</comment>
<feature type="binding site" evidence="1">
    <location>
        <position position="193"/>
    </location>
    <ligand>
        <name>Mg(2+)</name>
        <dbReference type="ChEBI" id="CHEBI:18420"/>
        <label>1</label>
        <note>catalytic</note>
    </ligand>
</feature>
<dbReference type="InterPro" id="IPR003593">
    <property type="entry name" value="AAA+_ATPase"/>
</dbReference>
<dbReference type="InterPro" id="IPR027417">
    <property type="entry name" value="P-loop_NTPase"/>
</dbReference>
<dbReference type="HAMAP" id="MF_04154">
    <property type="entry name" value="Helic_Prim_T7"/>
    <property type="match status" value="1"/>
</dbReference>
<keyword evidence="1" id="KW-0548">Nucleotidyltransferase</keyword>
<dbReference type="InterPro" id="IPR013237">
    <property type="entry name" value="Phage_T7_Gp4_N"/>
</dbReference>
<reference evidence="3 4" key="1">
    <citation type="journal article" date="2013" name="Nature">
        <title>Abundant SAR11 viruses in the ocean.</title>
        <authorList>
            <person name="Zhao Y."/>
            <person name="Temperton B."/>
            <person name="Thrash J.C."/>
            <person name="Schwalbach M.S."/>
            <person name="Vergin K.L."/>
            <person name="Landry Z.C."/>
            <person name="Ellisman M."/>
            <person name="Deerinck T."/>
            <person name="Sullivan M.B."/>
            <person name="Giovannoni S.J."/>
        </authorList>
    </citation>
    <scope>NUCLEOTIDE SEQUENCE [LARGE SCALE GENOMIC DNA]</scope>
</reference>
<feature type="binding site" evidence="1">
    <location>
        <position position="14"/>
    </location>
    <ligand>
        <name>Zn(2+)</name>
        <dbReference type="ChEBI" id="CHEBI:29105"/>
    </ligand>
</feature>
<comment type="similarity">
    <text evidence="1">Belongs to the Teseptimavirus DNA helicase/primase family.</text>
</comment>
<dbReference type="SUPFAM" id="SSF52540">
    <property type="entry name" value="P-loop containing nucleoside triphosphate hydrolases"/>
    <property type="match status" value="1"/>
</dbReference>
<evidence type="ECO:0000313" key="4">
    <source>
        <dbReference type="Proteomes" id="UP000011295"/>
    </source>
</evidence>
<dbReference type="PROSITE" id="PS51199">
    <property type="entry name" value="SF4_HELICASE"/>
    <property type="match status" value="1"/>
</dbReference>
<comment type="function">
    <text evidence="1">ATP-dependent DNA helicase and primase essential for viral DNA replication and recombination. The helicase moves 5' -&gt; 3' on the lagging strand template, unwinding the DNA duplex ahead of the leading strand polymerase at the replication fork and generating ssDNA for both leading and lagging strand synthesis. ATP or dTTP hydrolysis propels each helicase domain to translocate sequentially along DNA. Mediates strand transfer when a joint molecule is available and participates in recombinational DNA repair through its role in strand exchange. Primase activity synthesizes short RNA primers at the sequence 5'-GTC-3' on the lagging strand that the polymerase elongates using dNTPs and providing the primase is still present.</text>
</comment>
<keyword evidence="1" id="KW-0547">Nucleotide-binding</keyword>
<keyword evidence="1" id="KW-0511">Multifunctional enzyme</keyword>
<keyword evidence="1" id="KW-0862">Zinc</keyword>
<keyword evidence="1" id="KW-0460">Magnesium</keyword>
<dbReference type="GO" id="GO:0003697">
    <property type="term" value="F:single-stranded DNA binding"/>
    <property type="evidence" value="ECO:0007669"/>
    <property type="project" value="InterPro"/>
</dbReference>
<dbReference type="Gene3D" id="2.20.25.10">
    <property type="match status" value="1"/>
</dbReference>
<sequence length="532" mass="59177">MNQTESEFLYHTSCDNCSSSDANSVYSDGHAFCFSCNTTTQGQSTMELTPITKQESNFIKGEHLPLNKRKINLDTVQKYNYQVGSWFARPCHIANYYNDSKELVAQKLRYPSKDFQWLGNPKEAGLFGQETCRGKGKYITVTEGEIDCLSISQAFGNDFDFVSIKTGAAGAKKDIQKSLEFLEGYENVIFMYDQDVHGVEAAVECAKLLTPNKAKIASLPLKDANEMLLAGKTDELKKAMWNAKPYRPDGIVLGSEIFDDIMKEDKYVTAQYPFKSLNDKTHGLRKGELTTITAGTGVGKSSFCRHVALDLLKQDFGVGYIALEESIKRSALGIMGVHLKKPLHLTREGISETQLQETFKSTIGNGNFYLYNHFGNTVADSLLNKIRYLAKSCEVDFVVLDHLHMALSALGDEHTSDERKLIDYFVSKLRTLVEETGIGVILISHLRRSEGDKGFEDGKEVTMNSLRGSASIGQLSDLIIGINRDIKSDKKLANLTILKNRFSGETGKACTLLYDLDTGCLSETTPDVLDDY</sequence>
<feature type="binding site" evidence="1">
    <location>
        <position position="143"/>
    </location>
    <ligand>
        <name>Mg(2+)</name>
        <dbReference type="ChEBI" id="CHEBI:18420"/>
        <label>1</label>
        <note>catalytic</note>
    </ligand>
</feature>
<feature type="binding site" evidence="1">
    <location>
        <begin position="294"/>
        <end position="301"/>
    </location>
    <ligand>
        <name>ATP</name>
        <dbReference type="ChEBI" id="CHEBI:30616"/>
    </ligand>
</feature>
<dbReference type="Pfam" id="PF21268">
    <property type="entry name" value="Helic-prim_T7_N"/>
    <property type="match status" value="1"/>
</dbReference>
<dbReference type="KEGG" id="vg:14697546"/>
<dbReference type="PANTHER" id="PTHR12873">
    <property type="entry name" value="T7-LIKE MITOCHONDRIAL DNA HELICASE"/>
    <property type="match status" value="1"/>
</dbReference>
<dbReference type="GO" id="GO:0005524">
    <property type="term" value="F:ATP binding"/>
    <property type="evidence" value="ECO:0007669"/>
    <property type="project" value="UniProtKB-UniRule"/>
</dbReference>
<feature type="binding site" evidence="1">
    <location>
        <position position="17"/>
    </location>
    <ligand>
        <name>Zn(2+)</name>
        <dbReference type="ChEBI" id="CHEBI:29105"/>
    </ligand>
</feature>
<dbReference type="GO" id="GO:0008270">
    <property type="term" value="F:zinc ion binding"/>
    <property type="evidence" value="ECO:0007669"/>
    <property type="project" value="UniProtKB-UniRule"/>
</dbReference>
<dbReference type="OrthoDB" id="615at10239"/>
<comment type="cofactor">
    <cofactor evidence="1">
        <name>Mg(2+)</name>
        <dbReference type="ChEBI" id="CHEBI:18420"/>
    </cofactor>
    <text evidence="1">Binds 2 Mg(2+), one of which is catalytic.</text>
</comment>
<keyword evidence="1" id="KW-0347">Helicase</keyword>
<accession>M1HMA6</accession>
<dbReference type="SUPFAM" id="SSF56731">
    <property type="entry name" value="DNA primase core"/>
    <property type="match status" value="1"/>
</dbReference>
<evidence type="ECO:0000256" key="1">
    <source>
        <dbReference type="HAMAP-Rule" id="MF_04154"/>
    </source>
</evidence>
<keyword evidence="1" id="KW-0479">Metal-binding</keyword>
<feature type="site" description="dTTP/dATP binding" evidence="1">
    <location>
        <position position="484"/>
    </location>
</feature>
<keyword evidence="1" id="KW-0639">Primosome</keyword>
<dbReference type="GO" id="GO:0006269">
    <property type="term" value="P:DNA replication, synthesis of primer"/>
    <property type="evidence" value="ECO:0007669"/>
    <property type="project" value="UniProtKB-KW"/>
</dbReference>
<dbReference type="Gene3D" id="3.40.1360.10">
    <property type="match status" value="1"/>
</dbReference>
<protein>
    <recommendedName>
        <fullName evidence="1">DNA helicase/primase</fullName>
        <ecNumber evidence="1">2.7.7.-</ecNumber>
        <ecNumber evidence="1">3.6.4.12</ecNumber>
    </recommendedName>
</protein>
<name>M1HMA6_9CAUD</name>
<dbReference type="GO" id="GO:0003899">
    <property type="term" value="F:DNA-directed RNA polymerase activity"/>
    <property type="evidence" value="ECO:0007669"/>
    <property type="project" value="UniProtKB-UniRule"/>
</dbReference>
<feature type="binding site" evidence="1">
    <location>
        <position position="223"/>
    </location>
    <ligand>
        <name>Mg(2+)</name>
        <dbReference type="ChEBI" id="CHEBI:18420"/>
        <label>2</label>
    </ligand>
</feature>
<organism evidence="3 4">
    <name type="scientific">Pelagibacter phage HTVC019P</name>
    <dbReference type="NCBI Taxonomy" id="1283079"/>
    <lineage>
        <taxon>Viruses</taxon>
        <taxon>Duplodnaviria</taxon>
        <taxon>Heunggongvirae</taxon>
        <taxon>Uroviricota</taxon>
        <taxon>Caudoviricetes</taxon>
        <taxon>Autographivirales</taxon>
        <taxon>Pelagivirus</taxon>
        <taxon>Pelagivirus HTVC019P</taxon>
    </lineage>
</organism>
<dbReference type="InterPro" id="IPR007694">
    <property type="entry name" value="DNA_helicase_DnaB-like_C"/>
</dbReference>
<feature type="site" description="dTTP/dATP binding" evidence="1">
    <location>
        <position position="514"/>
    </location>
</feature>
<dbReference type="Gene3D" id="3.40.50.300">
    <property type="entry name" value="P-loop containing nucleotide triphosphate hydrolases"/>
    <property type="match status" value="1"/>
</dbReference>
<comment type="catalytic activity">
    <reaction evidence="1">
        <text>ATP + H2O = ADP + phosphate + H(+)</text>
        <dbReference type="Rhea" id="RHEA:13065"/>
        <dbReference type="ChEBI" id="CHEBI:15377"/>
        <dbReference type="ChEBI" id="CHEBI:15378"/>
        <dbReference type="ChEBI" id="CHEBI:30616"/>
        <dbReference type="ChEBI" id="CHEBI:43474"/>
        <dbReference type="ChEBI" id="CHEBI:456216"/>
        <dbReference type="EC" id="3.6.4.12"/>
    </reaction>
</comment>
<dbReference type="Gene3D" id="2.20.25.180">
    <property type="match status" value="1"/>
</dbReference>
<dbReference type="PANTHER" id="PTHR12873:SF0">
    <property type="entry name" value="TWINKLE MTDNA HELICASE"/>
    <property type="match status" value="1"/>
</dbReference>
<keyword evidence="1" id="KW-0067">ATP-binding</keyword>
<dbReference type="GO" id="GO:0039693">
    <property type="term" value="P:viral DNA genome replication"/>
    <property type="evidence" value="ECO:0007669"/>
    <property type="project" value="UniProtKB-UniRule"/>
</dbReference>
<dbReference type="EMBL" id="KC465901">
    <property type="protein sequence ID" value="AGE60593.1"/>
    <property type="molecule type" value="Genomic_DNA"/>
</dbReference>
<feature type="domain" description="SF4 helicase" evidence="2">
    <location>
        <begin position="263"/>
        <end position="527"/>
    </location>
</feature>
<dbReference type="EC" id="3.6.4.12" evidence="1"/>
<dbReference type="GO" id="GO:0016787">
    <property type="term" value="F:hydrolase activity"/>
    <property type="evidence" value="ECO:0007669"/>
    <property type="project" value="UniProtKB-KW"/>
</dbReference>
<feature type="site" description="dTTP/dATP binding" evidence="1">
    <location>
        <position position="501"/>
    </location>
</feature>
<dbReference type="CDD" id="cd19483">
    <property type="entry name" value="RecA-like_Gp4D_helicase"/>
    <property type="match status" value="1"/>
</dbReference>
<dbReference type="InterPro" id="IPR046394">
    <property type="entry name" value="Helic_Prim_T7"/>
</dbReference>